<dbReference type="Proteomes" id="UP000241107">
    <property type="component" value="Unassembled WGS sequence"/>
</dbReference>
<evidence type="ECO:0000256" key="1">
    <source>
        <dbReference type="SAM" id="MobiDB-lite"/>
    </source>
</evidence>
<dbReference type="VEuPathDB" id="FungiDB:C7M61_003722"/>
<dbReference type="RefSeq" id="XP_024712731.1">
    <property type="nucleotide sequence ID" value="XM_024859057.1"/>
</dbReference>
<sequence length="437" mass="50208">MMMRSLGLRSLRCPKKSFFYFKRLTNSKNNVKFAEQMELFDTSIPTMEKILTILQHAENNKEQSAVPENKDPVTQPEETSLSQTKFHSMLGLKVLDYNLIRILNDAEVVEKYKSFINVSPESCEVILNHHAETLRESLLWLSDASVLSKLGESFRKDPVRMSNELRPKLREIAAQSLVDFEKVERKPKFTYDIPEIRLPNPFRGSIDHPTIIRKGLSLKKRPLNLLCFLIDNKSFLESFFGKLRSGILPVLLLNVMKCQSLEGSRAFKILLVKHLKSPESKHFRTNPIDSFGKASVDDLEGEMTVLKAIVAHKSKLLTRLDSFGIYKDSLAEVNSTSLRSSEDIVRILAGSFDRYFGACYRLDAKGCDEWVERLLTFYKESSSEMQLIEELYLESINGFRDQISQATLRKLLTTWTLTKHKQQKSSKKARPQTLRSS</sequence>
<gene>
    <name evidence="2" type="ORF">C7M61_003722</name>
</gene>
<dbReference type="EMBL" id="PYFQ01000010">
    <property type="protein sequence ID" value="PSK36858.1"/>
    <property type="molecule type" value="Genomic_DNA"/>
</dbReference>
<feature type="region of interest" description="Disordered" evidence="1">
    <location>
        <begin position="61"/>
        <end position="80"/>
    </location>
</feature>
<evidence type="ECO:0000313" key="2">
    <source>
        <dbReference type="EMBL" id="PSK36858.1"/>
    </source>
</evidence>
<name>A0A2P7YLK5_9ASCO</name>
<dbReference type="OrthoDB" id="4092739at2759"/>
<reference evidence="2 3" key="1">
    <citation type="submission" date="2018-03" db="EMBL/GenBank/DDBJ databases">
        <title>Candida pseudohaemulonii genome assembly and annotation.</title>
        <authorList>
            <person name="Munoz J.F."/>
            <person name="Gade L.G."/>
            <person name="Chow N.A."/>
            <person name="Litvintseva A.P."/>
            <person name="Loparev V.N."/>
            <person name="Cuomo C.A."/>
        </authorList>
    </citation>
    <scope>NUCLEOTIDE SEQUENCE [LARGE SCALE GENOMIC DNA]</scope>
    <source>
        <strain evidence="2 3">B12108</strain>
    </source>
</reference>
<keyword evidence="3" id="KW-1185">Reference proteome</keyword>
<proteinExistence type="predicted"/>
<evidence type="ECO:0000313" key="3">
    <source>
        <dbReference type="Proteomes" id="UP000241107"/>
    </source>
</evidence>
<dbReference type="AlphaFoldDB" id="A0A2P7YLK5"/>
<comment type="caution">
    <text evidence="2">The sequence shown here is derived from an EMBL/GenBank/DDBJ whole genome shotgun (WGS) entry which is preliminary data.</text>
</comment>
<organism evidence="2 3">
    <name type="scientific">Candidozyma pseudohaemuli</name>
    <dbReference type="NCBI Taxonomy" id="418784"/>
    <lineage>
        <taxon>Eukaryota</taxon>
        <taxon>Fungi</taxon>
        <taxon>Dikarya</taxon>
        <taxon>Ascomycota</taxon>
        <taxon>Saccharomycotina</taxon>
        <taxon>Pichiomycetes</taxon>
        <taxon>Metschnikowiaceae</taxon>
        <taxon>Candidozyma</taxon>
    </lineage>
</organism>
<protein>
    <submittedName>
        <fullName evidence="2">Uncharacterized protein</fullName>
    </submittedName>
</protein>
<accession>A0A2P7YLK5</accession>
<dbReference type="GeneID" id="36567110"/>